<dbReference type="InterPro" id="IPR015422">
    <property type="entry name" value="PyrdxlP-dep_Trfase_small"/>
</dbReference>
<gene>
    <name evidence="6" type="ORF">AB6T85_00535</name>
</gene>
<proteinExistence type="predicted"/>
<dbReference type="GO" id="GO:0008483">
    <property type="term" value="F:transaminase activity"/>
    <property type="evidence" value="ECO:0007669"/>
    <property type="project" value="UniProtKB-KW"/>
</dbReference>
<dbReference type="Gene3D" id="3.40.640.10">
    <property type="entry name" value="Type I PLP-dependent aspartate aminotransferase-like (Major domain)"/>
    <property type="match status" value="1"/>
</dbReference>
<accession>A0ABV4E211</accession>
<dbReference type="Proteomes" id="UP001565243">
    <property type="component" value="Unassembled WGS sequence"/>
</dbReference>
<evidence type="ECO:0000313" key="7">
    <source>
        <dbReference type="Proteomes" id="UP001565243"/>
    </source>
</evidence>
<dbReference type="PANTHER" id="PTHR42790">
    <property type="entry name" value="AMINOTRANSFERASE"/>
    <property type="match status" value="1"/>
</dbReference>
<comment type="cofactor">
    <cofactor evidence="1">
        <name>pyridoxal 5'-phosphate</name>
        <dbReference type="ChEBI" id="CHEBI:597326"/>
    </cofactor>
</comment>
<evidence type="ECO:0000256" key="1">
    <source>
        <dbReference type="ARBA" id="ARBA00001933"/>
    </source>
</evidence>
<dbReference type="CDD" id="cd00609">
    <property type="entry name" value="AAT_like"/>
    <property type="match status" value="1"/>
</dbReference>
<evidence type="ECO:0000256" key="2">
    <source>
        <dbReference type="ARBA" id="ARBA00022576"/>
    </source>
</evidence>
<evidence type="ECO:0000313" key="6">
    <source>
        <dbReference type="EMBL" id="MEY8768927.1"/>
    </source>
</evidence>
<sequence length="394" mass="43931">MLSKKSAGIKSSAVRELLKFSKIPGVISLAGGIPATDLIDVEGIDTVLKDILSREHRGLFQYSVTEGEEHLREQLSRWNSGHNLNVDAESIIITNGSQQAIDLLSRVFLEKGDKVFVERPTYLAALQIFGYTDATVVELEYDSEGIELNLLEKEMAAGGVKMVYLTPNFANPTGNTISYEQRVKIAKLSQQYQVVIIEDDPYGHLRFSGDPVPSIFSVAQSLFGKNHNVCYMSSFSKIFSPGLRLGWLAVPEHFHMATVVAKQALDLHTSTLNQSIAAHYIESGRINERVEILKATYKDRRDYLIGSLHEYSGGDITWNTPDGGMFLWCHLAEGIDASQLLQECIKENVVFVPGEVFFARDPQKNSLRLSYSMLTAETAREAVIRISRALKKIK</sequence>
<evidence type="ECO:0000256" key="4">
    <source>
        <dbReference type="ARBA" id="ARBA00022898"/>
    </source>
</evidence>
<dbReference type="EMBL" id="JBGFFX010000001">
    <property type="protein sequence ID" value="MEY8768927.1"/>
    <property type="molecule type" value="Genomic_DNA"/>
</dbReference>
<organism evidence="6 7">
    <name type="scientific">Erwinia aeris</name>
    <dbReference type="NCBI Taxonomy" id="3239803"/>
    <lineage>
        <taxon>Bacteria</taxon>
        <taxon>Pseudomonadati</taxon>
        <taxon>Pseudomonadota</taxon>
        <taxon>Gammaproteobacteria</taxon>
        <taxon>Enterobacterales</taxon>
        <taxon>Erwiniaceae</taxon>
        <taxon>Erwinia</taxon>
    </lineage>
</organism>
<dbReference type="Pfam" id="PF00155">
    <property type="entry name" value="Aminotran_1_2"/>
    <property type="match status" value="1"/>
</dbReference>
<dbReference type="InterPro" id="IPR015421">
    <property type="entry name" value="PyrdxlP-dep_Trfase_major"/>
</dbReference>
<feature type="domain" description="Aminotransferase class I/classII large" evidence="5">
    <location>
        <begin position="47"/>
        <end position="386"/>
    </location>
</feature>
<keyword evidence="3" id="KW-0808">Transferase</keyword>
<evidence type="ECO:0000256" key="3">
    <source>
        <dbReference type="ARBA" id="ARBA00022679"/>
    </source>
</evidence>
<dbReference type="RefSeq" id="WP_253460755.1">
    <property type="nucleotide sequence ID" value="NZ_JBGFFX010000001.1"/>
</dbReference>
<dbReference type="InterPro" id="IPR050859">
    <property type="entry name" value="Class-I_PLP-dep_aminotransf"/>
</dbReference>
<protein>
    <submittedName>
        <fullName evidence="6">PLP-dependent aminotransferase family protein</fullName>
    </submittedName>
</protein>
<name>A0ABV4E211_9GAMM</name>
<keyword evidence="7" id="KW-1185">Reference proteome</keyword>
<keyword evidence="2 6" id="KW-0032">Aminotransferase</keyword>
<keyword evidence="4" id="KW-0663">Pyridoxal phosphate</keyword>
<dbReference type="InterPro" id="IPR004839">
    <property type="entry name" value="Aminotransferase_I/II_large"/>
</dbReference>
<dbReference type="InterPro" id="IPR015424">
    <property type="entry name" value="PyrdxlP-dep_Trfase"/>
</dbReference>
<comment type="caution">
    <text evidence="6">The sequence shown here is derived from an EMBL/GenBank/DDBJ whole genome shotgun (WGS) entry which is preliminary data.</text>
</comment>
<dbReference type="PANTHER" id="PTHR42790:SF19">
    <property type="entry name" value="KYNURENINE_ALPHA-AMINOADIPATE AMINOTRANSFERASE, MITOCHONDRIAL"/>
    <property type="match status" value="1"/>
</dbReference>
<dbReference type="Gene3D" id="3.90.1150.10">
    <property type="entry name" value="Aspartate Aminotransferase, domain 1"/>
    <property type="match status" value="1"/>
</dbReference>
<dbReference type="SUPFAM" id="SSF53383">
    <property type="entry name" value="PLP-dependent transferases"/>
    <property type="match status" value="1"/>
</dbReference>
<reference evidence="6 7" key="1">
    <citation type="submission" date="2024-07" db="EMBL/GenBank/DDBJ databases">
        <authorList>
            <person name="Hebao G."/>
        </authorList>
    </citation>
    <scope>NUCLEOTIDE SEQUENCE [LARGE SCALE GENOMIC DNA]</scope>
    <source>
        <strain evidence="6 7">ACCC 02193</strain>
    </source>
</reference>
<evidence type="ECO:0000259" key="5">
    <source>
        <dbReference type="Pfam" id="PF00155"/>
    </source>
</evidence>